<keyword evidence="3" id="KW-1185">Reference proteome</keyword>
<accession>A0A975JFL9</accession>
<dbReference type="EMBL" id="CP073581">
    <property type="protein sequence ID" value="QUJ77626.1"/>
    <property type="molecule type" value="Genomic_DNA"/>
</dbReference>
<feature type="transmembrane region" description="Helical" evidence="1">
    <location>
        <begin position="111"/>
        <end position="132"/>
    </location>
</feature>
<gene>
    <name evidence="2" type="ORF">KDD17_06590</name>
</gene>
<keyword evidence="1" id="KW-0812">Transmembrane</keyword>
<protein>
    <submittedName>
        <fullName evidence="2">DUF2177 family protein</fullName>
    </submittedName>
</protein>
<reference evidence="2" key="1">
    <citation type="submission" date="2021-04" db="EMBL/GenBank/DDBJ databases">
        <title>Complete genome sequence for Sulfitobacter sp. strain JK7-1.</title>
        <authorList>
            <person name="Park S.-J."/>
        </authorList>
    </citation>
    <scope>NUCLEOTIDE SEQUENCE</scope>
    <source>
        <strain evidence="2">JK7-1</strain>
    </source>
</reference>
<organism evidence="2 3">
    <name type="scientific">Sulfitobacter albidus</name>
    <dbReference type="NCBI Taxonomy" id="2829501"/>
    <lineage>
        <taxon>Bacteria</taxon>
        <taxon>Pseudomonadati</taxon>
        <taxon>Pseudomonadota</taxon>
        <taxon>Alphaproteobacteria</taxon>
        <taxon>Rhodobacterales</taxon>
        <taxon>Roseobacteraceae</taxon>
        <taxon>Sulfitobacter</taxon>
    </lineage>
</organism>
<name>A0A975JFL9_9RHOB</name>
<dbReference type="Pfam" id="PF09945">
    <property type="entry name" value="DUF2177"/>
    <property type="match status" value="1"/>
</dbReference>
<feature type="transmembrane region" description="Helical" evidence="1">
    <location>
        <begin position="47"/>
        <end position="66"/>
    </location>
</feature>
<dbReference type="AlphaFoldDB" id="A0A975JFL9"/>
<dbReference type="RefSeq" id="WP_212705819.1">
    <property type="nucleotide sequence ID" value="NZ_CP073581.1"/>
</dbReference>
<feature type="transmembrane region" description="Helical" evidence="1">
    <location>
        <begin position="73"/>
        <end position="91"/>
    </location>
</feature>
<evidence type="ECO:0000313" key="3">
    <source>
        <dbReference type="Proteomes" id="UP000683291"/>
    </source>
</evidence>
<dbReference type="KEGG" id="sual:KDD17_06590"/>
<keyword evidence="1" id="KW-1133">Transmembrane helix</keyword>
<keyword evidence="1" id="KW-0472">Membrane</keyword>
<sequence>MTLILLFLSTFIVFLAIDFVGLSYMIKPIFARQIGHLMTDSPRLLPAFLFYAFMVAVVLWFVSWPALTQDRSLLWVFGNAALLGMVGYGTYEFTSYAVMKDWTTTMVAVDFTWGTCLTGFSALAGVWITRAFS</sequence>
<evidence type="ECO:0000313" key="2">
    <source>
        <dbReference type="EMBL" id="QUJ77626.1"/>
    </source>
</evidence>
<dbReference type="Proteomes" id="UP000683291">
    <property type="component" value="Chromosome 1"/>
</dbReference>
<proteinExistence type="predicted"/>
<dbReference type="InterPro" id="IPR018687">
    <property type="entry name" value="DUF2177_membr"/>
</dbReference>
<evidence type="ECO:0000256" key="1">
    <source>
        <dbReference type="SAM" id="Phobius"/>
    </source>
</evidence>